<evidence type="ECO:0000313" key="5">
    <source>
        <dbReference type="Proteomes" id="UP000464658"/>
    </source>
</evidence>
<evidence type="ECO:0000259" key="3">
    <source>
        <dbReference type="Pfam" id="PF00005"/>
    </source>
</evidence>
<protein>
    <recommendedName>
        <fullName evidence="3">ABC transporter domain-containing protein</fullName>
    </recommendedName>
</protein>
<dbReference type="Proteomes" id="UP000464658">
    <property type="component" value="Chromosome"/>
</dbReference>
<dbReference type="Gene3D" id="3.40.50.300">
    <property type="entry name" value="P-loop containing nucleotide triphosphate hydrolases"/>
    <property type="match status" value="1"/>
</dbReference>
<dbReference type="InterPro" id="IPR027417">
    <property type="entry name" value="P-loop_NTPase"/>
</dbReference>
<feature type="domain" description="ABC transporter" evidence="3">
    <location>
        <begin position="21"/>
        <end position="144"/>
    </location>
</feature>
<dbReference type="EMBL" id="AP021906">
    <property type="protein sequence ID" value="BBP91960.1"/>
    <property type="molecule type" value="Genomic_DNA"/>
</dbReference>
<sequence>MDYVIEMLNIRKEFPGIVANDNITLQLKKGEIHALLGENGAGKSTLMNVLFGLYQPEKGEIKVHGKPVTISSPNDASDLGIGMVHQHFMLVDTFTVAENIILGKEPKKFGKIDKEQAIQQVQELSDRYGLKIDPAAKKYLTSLSACSSVQKF</sequence>
<dbReference type="GO" id="GO:0016887">
    <property type="term" value="F:ATP hydrolysis activity"/>
    <property type="evidence" value="ECO:0007669"/>
    <property type="project" value="InterPro"/>
</dbReference>
<evidence type="ECO:0000256" key="1">
    <source>
        <dbReference type="ARBA" id="ARBA00022741"/>
    </source>
</evidence>
<keyword evidence="2" id="KW-0067">ATP-binding</keyword>
<dbReference type="InterPro" id="IPR003439">
    <property type="entry name" value="ABC_transporter-like_ATP-bd"/>
</dbReference>
<accession>A0A5S9MEM2</accession>
<name>A0A5S9MEM2_BACIA</name>
<dbReference type="PANTHER" id="PTHR43790">
    <property type="entry name" value="CARBOHYDRATE TRANSPORT ATP-BINDING PROTEIN MG119-RELATED"/>
    <property type="match status" value="1"/>
</dbReference>
<evidence type="ECO:0000256" key="2">
    <source>
        <dbReference type="ARBA" id="ARBA00022840"/>
    </source>
</evidence>
<gene>
    <name evidence="4" type="ORF">BsIDN1_55780</name>
</gene>
<dbReference type="SUPFAM" id="SSF52540">
    <property type="entry name" value="P-loop containing nucleoside triphosphate hydrolases"/>
    <property type="match status" value="1"/>
</dbReference>
<dbReference type="InterPro" id="IPR050107">
    <property type="entry name" value="ABC_carbohydrate_import_ATPase"/>
</dbReference>
<reference evidence="4 5" key="1">
    <citation type="submission" date="2019-12" db="EMBL/GenBank/DDBJ databases">
        <title>Full genome sequence of a Bacillus safensis strain isolated from commercially available natto in Indonesia.</title>
        <authorList>
            <person name="Yoshida M."/>
            <person name="Uomi M."/>
            <person name="Waturangi D."/>
            <person name="Ekaputri J.J."/>
            <person name="Setiamarga D.H.E."/>
        </authorList>
    </citation>
    <scope>NUCLEOTIDE SEQUENCE [LARGE SCALE GENOMIC DNA]</scope>
    <source>
        <strain evidence="4 5">IDN1</strain>
    </source>
</reference>
<dbReference type="Pfam" id="PF00005">
    <property type="entry name" value="ABC_tran"/>
    <property type="match status" value="1"/>
</dbReference>
<dbReference type="AlphaFoldDB" id="A0A5S9MEM2"/>
<proteinExistence type="predicted"/>
<dbReference type="PANTHER" id="PTHR43790:SF4">
    <property type="entry name" value="GUANOSINE IMPORT ATP-BINDING PROTEIN NUPO"/>
    <property type="match status" value="1"/>
</dbReference>
<organism evidence="4 5">
    <name type="scientific">Bacillus safensis</name>
    <dbReference type="NCBI Taxonomy" id="561879"/>
    <lineage>
        <taxon>Bacteria</taxon>
        <taxon>Bacillati</taxon>
        <taxon>Bacillota</taxon>
        <taxon>Bacilli</taxon>
        <taxon>Bacillales</taxon>
        <taxon>Bacillaceae</taxon>
        <taxon>Bacillus</taxon>
    </lineage>
</organism>
<dbReference type="GO" id="GO:0005524">
    <property type="term" value="F:ATP binding"/>
    <property type="evidence" value="ECO:0007669"/>
    <property type="project" value="UniProtKB-KW"/>
</dbReference>
<keyword evidence="1" id="KW-0547">Nucleotide-binding</keyword>
<evidence type="ECO:0000313" key="4">
    <source>
        <dbReference type="EMBL" id="BBP91960.1"/>
    </source>
</evidence>